<feature type="domain" description="Bacterial transcriptional activator" evidence="3">
    <location>
        <begin position="106"/>
        <end position="239"/>
    </location>
</feature>
<dbReference type="InterPro" id="IPR036388">
    <property type="entry name" value="WH-like_DNA-bd_sf"/>
</dbReference>
<dbReference type="InterPro" id="IPR027417">
    <property type="entry name" value="P-loop_NTPase"/>
</dbReference>
<dbReference type="GO" id="GO:0005737">
    <property type="term" value="C:cytoplasm"/>
    <property type="evidence" value="ECO:0007669"/>
    <property type="project" value="TreeGrafter"/>
</dbReference>
<dbReference type="InterPro" id="IPR019734">
    <property type="entry name" value="TPR_rpt"/>
</dbReference>
<organism evidence="4 5">
    <name type="scientific">Cohnella cholangitidis</name>
    <dbReference type="NCBI Taxonomy" id="2598458"/>
    <lineage>
        <taxon>Bacteria</taxon>
        <taxon>Bacillati</taxon>
        <taxon>Bacillota</taxon>
        <taxon>Bacilli</taxon>
        <taxon>Bacillales</taxon>
        <taxon>Paenibacillaceae</taxon>
        <taxon>Cohnella</taxon>
    </lineage>
</organism>
<dbReference type="Gene3D" id="1.25.40.10">
    <property type="entry name" value="Tetratricopeptide repeat domain"/>
    <property type="match status" value="3"/>
</dbReference>
<evidence type="ECO:0000256" key="2">
    <source>
        <dbReference type="ARBA" id="ARBA00022840"/>
    </source>
</evidence>
<dbReference type="PANTHER" id="PTHR16305">
    <property type="entry name" value="TESTICULAR SOLUBLE ADENYLYL CYCLASE"/>
    <property type="match status" value="1"/>
</dbReference>
<keyword evidence="1" id="KW-0547">Nucleotide-binding</keyword>
<dbReference type="SMART" id="SM00028">
    <property type="entry name" value="TPR"/>
    <property type="match status" value="4"/>
</dbReference>
<evidence type="ECO:0000259" key="3">
    <source>
        <dbReference type="SMART" id="SM01043"/>
    </source>
</evidence>
<dbReference type="SMART" id="SM01043">
    <property type="entry name" value="BTAD"/>
    <property type="match status" value="1"/>
</dbReference>
<dbReference type="GO" id="GO:0004016">
    <property type="term" value="F:adenylate cyclase activity"/>
    <property type="evidence" value="ECO:0007669"/>
    <property type="project" value="TreeGrafter"/>
</dbReference>
<gene>
    <name evidence="4" type="ORF">FPL14_05415</name>
</gene>
<dbReference type="InterPro" id="IPR005158">
    <property type="entry name" value="BTAD"/>
</dbReference>
<proteinExistence type="predicted"/>
<evidence type="ECO:0000256" key="1">
    <source>
        <dbReference type="ARBA" id="ARBA00022741"/>
    </source>
</evidence>
<accession>A0A7G5BUS2</accession>
<reference evidence="4 5" key="1">
    <citation type="submission" date="2019-07" db="EMBL/GenBank/DDBJ databases">
        <authorList>
            <person name="Kim J.K."/>
            <person name="Cheong H.-M."/>
            <person name="Choi Y."/>
            <person name="Hwang K.J."/>
            <person name="Lee S."/>
            <person name="Choi C."/>
        </authorList>
    </citation>
    <scope>NUCLEOTIDE SEQUENCE [LARGE SCALE GENOMIC DNA]</scope>
    <source>
        <strain evidence="4 5">KS 22</strain>
    </source>
</reference>
<evidence type="ECO:0000313" key="4">
    <source>
        <dbReference type="EMBL" id="QMV40706.1"/>
    </source>
</evidence>
<dbReference type="SUPFAM" id="SSF48452">
    <property type="entry name" value="TPR-like"/>
    <property type="match status" value="3"/>
</dbReference>
<evidence type="ECO:0000313" key="5">
    <source>
        <dbReference type="Proteomes" id="UP000515679"/>
    </source>
</evidence>
<protein>
    <submittedName>
        <fullName evidence="4">AAA family ATPase</fullName>
    </submittedName>
</protein>
<dbReference type="PANTHER" id="PTHR16305:SF28">
    <property type="entry name" value="GUANYLATE CYCLASE DOMAIN-CONTAINING PROTEIN"/>
    <property type="match status" value="1"/>
</dbReference>
<dbReference type="AlphaFoldDB" id="A0A7G5BUS2"/>
<sequence length="1119" mass="127087">MEGSRLAGCNFQLLGSLKFTLDGEELSEISGKKAALLLAYLILAIDASSSRRQIAFHFWPDSSEKQALSNLRKLLHDLRVSVPRIDRYLKITPASIRLNTELPFYSDVREFERAAQGTTVHELCRAEELYRGELLPGFGEEWLAVKRDQLAQTYLTALDKLVSLMERQRDHASALFFAQKLLAQDQLREETYRTVMRLHALNKDMAGVVQTFRKLHGVLHTELGIAPSEETLLLYEGLTKNESGISAALQSKVTLIGRIGEWESLLGAWKQIAAGGNALLLLKGEAGIGKTRLAMEFKACLESLGIQTAFAGCYPSVRSLSYMPVTNWLRSLPPPKLGSVWLSELARLLPELLEQYPDLPKPSPIQEKWQLNQWFEAIERMLLASEPLMLVLDDIQWSDEETLRFLSYLIRGDSKARMLLVATMRTDEEAGDAVAYVLGELRSERKLIDIELAPLSRDETARLAVETVGDALADRHSANLYAETGGNPLFIVETLREWQTSGDSGEFRLSQVAKSVIENRLNRLSPVNRKLVSIIAAVGRPVSAAQLTLVTDMEEEAILERTEQLVQLKVLQEVGGGNYGFTHDIVKETAYKLNNESRRRRCHRQIAEGLLAYHCLQIEPVAGEIAFHYELAGMDREAVAYYELAATAAEKIYANETRIHYYRKLFSLLPAKGTLPVLMKLGDALIVTGNWNEAEKTYKQWLERYGYLVTINERSYCDVALGNCLRLMGKYEEAGFHLERASYHFKLTEDYEGLGFAYGTLGILHYFMASYDKSLRYFLDRMELSRTGNQTKTQDDVRFLGMIGFLHYDQSEYDQAIYWFRRQIGLATEIRDAFFVGDALGGLALVYLETDDMDLAYDRIVEKLEISKSIGAQMGFAMGVGMLGKYYYLLGSRLQAEQCIAFCLEEAVRIQDWHIAAVVLGIEGCNLMEQHRYEEAGRWIERSARLTKLLRIPFFECEALYFTSLLRERQNQMAGCAEVADEALKLAIRLKRRDLQFKLLVQRLYVKTRLGRIRPCEALDELQRMAEQYAGDQEQAAVRFAMWRLEPDSDVLRTAAFSLNEALYRKSGKQEYFGRLRELGGFDQVISARPMPKFAAEAVQQKRISPNLLADIDRFLSLD</sequence>
<dbReference type="InterPro" id="IPR011990">
    <property type="entry name" value="TPR-like_helical_dom_sf"/>
</dbReference>
<dbReference type="EMBL" id="CP041969">
    <property type="protein sequence ID" value="QMV40706.1"/>
    <property type="molecule type" value="Genomic_DNA"/>
</dbReference>
<dbReference type="Pfam" id="PF03704">
    <property type="entry name" value="BTAD"/>
    <property type="match status" value="1"/>
</dbReference>
<name>A0A7G5BUS2_9BACL</name>
<keyword evidence="2" id="KW-0067">ATP-binding</keyword>
<dbReference type="Gene3D" id="1.10.10.10">
    <property type="entry name" value="Winged helix-like DNA-binding domain superfamily/Winged helix DNA-binding domain"/>
    <property type="match status" value="1"/>
</dbReference>
<dbReference type="KEGG" id="cchl:FPL14_05415"/>
<dbReference type="GO" id="GO:0005524">
    <property type="term" value="F:ATP binding"/>
    <property type="evidence" value="ECO:0007669"/>
    <property type="project" value="UniProtKB-KW"/>
</dbReference>
<dbReference type="Proteomes" id="UP000515679">
    <property type="component" value="Chromosome"/>
</dbReference>
<dbReference type="InterPro" id="IPR041664">
    <property type="entry name" value="AAA_16"/>
</dbReference>
<keyword evidence="5" id="KW-1185">Reference proteome</keyword>
<dbReference type="SUPFAM" id="SSF52540">
    <property type="entry name" value="P-loop containing nucleoside triphosphate hydrolases"/>
    <property type="match status" value="1"/>
</dbReference>
<dbReference type="Gene3D" id="3.40.50.300">
    <property type="entry name" value="P-loop containing nucleotide triphosphate hydrolases"/>
    <property type="match status" value="1"/>
</dbReference>
<dbReference type="Pfam" id="PF13191">
    <property type="entry name" value="AAA_16"/>
    <property type="match status" value="1"/>
</dbReference>